<dbReference type="EMBL" id="CAJNNV010032969">
    <property type="protein sequence ID" value="CAE8641691.1"/>
    <property type="molecule type" value="Genomic_DNA"/>
</dbReference>
<comment type="caution">
    <text evidence="1">The sequence shown here is derived from an EMBL/GenBank/DDBJ whole genome shotgun (WGS) entry which is preliminary data.</text>
</comment>
<sequence length="124" mass="13720">MATPMELDGAASTLVPVDRQRDEVRRAVNFQEVAAKMLDLRGLARPPTFTGLDPEWPEFRYRLESLATMLGIDELMAAAAGGLDPLDFDLLTPDERSRSKFLHALLVQLCSGKALAIIKLHEKS</sequence>
<feature type="non-terminal residue" evidence="1">
    <location>
        <position position="124"/>
    </location>
</feature>
<accession>A0A813HVZ0</accession>
<evidence type="ECO:0000313" key="2">
    <source>
        <dbReference type="Proteomes" id="UP000654075"/>
    </source>
</evidence>
<dbReference type="AlphaFoldDB" id="A0A813HVZ0"/>
<dbReference type="Proteomes" id="UP000654075">
    <property type="component" value="Unassembled WGS sequence"/>
</dbReference>
<name>A0A813HVZ0_POLGL</name>
<proteinExistence type="predicted"/>
<reference evidence="1" key="1">
    <citation type="submission" date="2021-02" db="EMBL/GenBank/DDBJ databases">
        <authorList>
            <person name="Dougan E. K."/>
            <person name="Rhodes N."/>
            <person name="Thang M."/>
            <person name="Chan C."/>
        </authorList>
    </citation>
    <scope>NUCLEOTIDE SEQUENCE</scope>
</reference>
<evidence type="ECO:0000313" key="1">
    <source>
        <dbReference type="EMBL" id="CAE8641691.1"/>
    </source>
</evidence>
<protein>
    <submittedName>
        <fullName evidence="1">Uncharacterized protein</fullName>
    </submittedName>
</protein>
<organism evidence="1 2">
    <name type="scientific">Polarella glacialis</name>
    <name type="common">Dinoflagellate</name>
    <dbReference type="NCBI Taxonomy" id="89957"/>
    <lineage>
        <taxon>Eukaryota</taxon>
        <taxon>Sar</taxon>
        <taxon>Alveolata</taxon>
        <taxon>Dinophyceae</taxon>
        <taxon>Suessiales</taxon>
        <taxon>Suessiaceae</taxon>
        <taxon>Polarella</taxon>
    </lineage>
</organism>
<gene>
    <name evidence="1" type="ORF">PGLA1383_LOCUS56302</name>
</gene>
<keyword evidence="2" id="KW-1185">Reference proteome</keyword>